<evidence type="ECO:0000256" key="13">
    <source>
        <dbReference type="ARBA" id="ARBA00038060"/>
    </source>
</evidence>
<evidence type="ECO:0000256" key="11">
    <source>
        <dbReference type="ARBA" id="ARBA00023284"/>
    </source>
</evidence>
<evidence type="ECO:0000256" key="1">
    <source>
        <dbReference type="ARBA" id="ARBA00004429"/>
    </source>
</evidence>
<dbReference type="PANTHER" id="PTHR36570">
    <property type="entry name" value="DISULFIDE BOND FORMATION PROTEIN B"/>
    <property type="match status" value="1"/>
</dbReference>
<dbReference type="InterPro" id="IPR023380">
    <property type="entry name" value="DsbB-like_sf"/>
</dbReference>
<comment type="subcellular location">
    <subcellularLocation>
        <location evidence="1">Cell inner membrane</location>
        <topology evidence="1">Multi-pass membrane protein</topology>
    </subcellularLocation>
</comment>
<keyword evidence="9 16" id="KW-0472">Membrane</keyword>
<comment type="caution">
    <text evidence="17">The sequence shown here is derived from an EMBL/GenBank/DDBJ whole genome shotgun (WGS) entry which is preliminary data.</text>
</comment>
<evidence type="ECO:0000256" key="4">
    <source>
        <dbReference type="ARBA" id="ARBA00022519"/>
    </source>
</evidence>
<keyword evidence="5 16" id="KW-0812">Transmembrane</keyword>
<evidence type="ECO:0000256" key="8">
    <source>
        <dbReference type="ARBA" id="ARBA00023002"/>
    </source>
</evidence>
<evidence type="ECO:0000256" key="9">
    <source>
        <dbReference type="ARBA" id="ARBA00023136"/>
    </source>
</evidence>
<evidence type="ECO:0000256" key="14">
    <source>
        <dbReference type="ARBA" id="ARBA00038526"/>
    </source>
</evidence>
<name>A0A2T4K087_9RHOB</name>
<dbReference type="RefSeq" id="WP_107662004.1">
    <property type="nucleotide sequence ID" value="NZ_PZKG01000002.1"/>
</dbReference>
<dbReference type="InterPro" id="IPR003752">
    <property type="entry name" value="DiS_bond_form_DsbB/BdbC"/>
</dbReference>
<evidence type="ECO:0000256" key="5">
    <source>
        <dbReference type="ARBA" id="ARBA00022692"/>
    </source>
</evidence>
<keyword evidence="18" id="KW-1185">Reference proteome</keyword>
<keyword evidence="4" id="KW-0997">Cell inner membrane</keyword>
<keyword evidence="7 16" id="KW-1133">Transmembrane helix</keyword>
<dbReference type="PIRSF" id="PIRSF033913">
    <property type="entry name" value="S-S_format_DsbB"/>
    <property type="match status" value="1"/>
</dbReference>
<comment type="subunit">
    <text evidence="14">Interacts with DsbL.</text>
</comment>
<comment type="function">
    <text evidence="12">Required for disulfide bond formation in some proteins. Part of a redox system composed of DsbI and DsbL that mediates formation of an essential disulfide bond in AssT.</text>
</comment>
<keyword evidence="11" id="KW-0676">Redox-active center</keyword>
<organism evidence="17 18">
    <name type="scientific">Cereibacter changlensis JA139</name>
    <dbReference type="NCBI Taxonomy" id="1188249"/>
    <lineage>
        <taxon>Bacteria</taxon>
        <taxon>Pseudomonadati</taxon>
        <taxon>Pseudomonadota</taxon>
        <taxon>Alphaproteobacteria</taxon>
        <taxon>Rhodobacterales</taxon>
        <taxon>Paracoccaceae</taxon>
        <taxon>Cereibacter</taxon>
    </lineage>
</organism>
<dbReference type="Proteomes" id="UP000241010">
    <property type="component" value="Unassembled WGS sequence"/>
</dbReference>
<keyword evidence="10" id="KW-1015">Disulfide bond</keyword>
<dbReference type="GO" id="GO:0005886">
    <property type="term" value="C:plasma membrane"/>
    <property type="evidence" value="ECO:0007669"/>
    <property type="project" value="UniProtKB-SubCell"/>
</dbReference>
<evidence type="ECO:0000256" key="6">
    <source>
        <dbReference type="ARBA" id="ARBA00022982"/>
    </source>
</evidence>
<feature type="transmembrane region" description="Helical" evidence="16">
    <location>
        <begin position="61"/>
        <end position="82"/>
    </location>
</feature>
<dbReference type="GO" id="GO:0006457">
    <property type="term" value="P:protein folding"/>
    <property type="evidence" value="ECO:0007669"/>
    <property type="project" value="InterPro"/>
</dbReference>
<evidence type="ECO:0000313" key="18">
    <source>
        <dbReference type="Proteomes" id="UP000241010"/>
    </source>
</evidence>
<dbReference type="InterPro" id="IPR024199">
    <property type="entry name" value="Uncharacterised_DsbB"/>
</dbReference>
<comment type="similarity">
    <text evidence="13">Belongs to the DsbB family. DsbI subfamily.</text>
</comment>
<dbReference type="InterPro" id="IPR050183">
    <property type="entry name" value="DsbB"/>
</dbReference>
<proteinExistence type="inferred from homology"/>
<keyword evidence="6" id="KW-0249">Electron transport</keyword>
<evidence type="ECO:0000313" key="17">
    <source>
        <dbReference type="EMBL" id="PTE23585.1"/>
    </source>
</evidence>
<protein>
    <recommendedName>
        <fullName evidence="15">Putative protein-disulfide oxidoreductase DsbI</fullName>
    </recommendedName>
</protein>
<dbReference type="SUPFAM" id="SSF158442">
    <property type="entry name" value="DsbB-like"/>
    <property type="match status" value="1"/>
</dbReference>
<evidence type="ECO:0000256" key="12">
    <source>
        <dbReference type="ARBA" id="ARBA00037310"/>
    </source>
</evidence>
<evidence type="ECO:0000256" key="15">
    <source>
        <dbReference type="ARBA" id="ARBA00039389"/>
    </source>
</evidence>
<evidence type="ECO:0000256" key="3">
    <source>
        <dbReference type="ARBA" id="ARBA00022475"/>
    </source>
</evidence>
<evidence type="ECO:0000256" key="10">
    <source>
        <dbReference type="ARBA" id="ARBA00023157"/>
    </source>
</evidence>
<feature type="transmembrane region" description="Helical" evidence="16">
    <location>
        <begin position="132"/>
        <end position="151"/>
    </location>
</feature>
<dbReference type="AlphaFoldDB" id="A0A2T4K087"/>
<accession>A0A2T4K087</accession>
<dbReference type="Gene3D" id="1.20.1550.10">
    <property type="entry name" value="DsbB-like"/>
    <property type="match status" value="1"/>
</dbReference>
<evidence type="ECO:0000256" key="16">
    <source>
        <dbReference type="SAM" id="Phobius"/>
    </source>
</evidence>
<dbReference type="Pfam" id="PF02600">
    <property type="entry name" value="DsbB"/>
    <property type="match status" value="1"/>
</dbReference>
<keyword evidence="8" id="KW-0560">Oxidoreductase</keyword>
<evidence type="ECO:0000256" key="7">
    <source>
        <dbReference type="ARBA" id="ARBA00022989"/>
    </source>
</evidence>
<reference evidence="17 18" key="1">
    <citation type="submission" date="2018-03" db="EMBL/GenBank/DDBJ databases">
        <title>Cereibacter changlensis.</title>
        <authorList>
            <person name="Meyer T.E."/>
            <person name="Miller S."/>
            <person name="Lodha T."/>
            <person name="Gandham S."/>
            <person name="Chintalapati S."/>
            <person name="Chintalapati V.R."/>
        </authorList>
    </citation>
    <scope>NUCLEOTIDE SEQUENCE [LARGE SCALE GENOMIC DNA]</scope>
    <source>
        <strain evidence="17 18">JA139</strain>
    </source>
</reference>
<dbReference type="GO" id="GO:0015035">
    <property type="term" value="F:protein-disulfide reductase activity"/>
    <property type="evidence" value="ECO:0007669"/>
    <property type="project" value="InterPro"/>
</dbReference>
<gene>
    <name evidence="17" type="ORF">C5F48_00760</name>
</gene>
<keyword evidence="2" id="KW-0813">Transport</keyword>
<evidence type="ECO:0000256" key="2">
    <source>
        <dbReference type="ARBA" id="ARBA00022448"/>
    </source>
</evidence>
<keyword evidence="3" id="KW-1003">Cell membrane</keyword>
<dbReference type="EMBL" id="PZKG01000002">
    <property type="protein sequence ID" value="PTE23585.1"/>
    <property type="molecule type" value="Genomic_DNA"/>
</dbReference>
<sequence length="154" mass="15738">MSRQVLMVLAGAGSAALLLGAFAFQYLGGMPPCQLCIWQRWPHAVALAAGLIALEAPSRLLAWLGAAGALVSAGIGAFHVGVEQGWWAGLASCSGGSLAGVSVEDLLNPAVDVAQVVRCDAIAWQMLGVSMAGWNVIASMLLAGIWIAAALRKA</sequence>
<dbReference type="PANTHER" id="PTHR36570:SF1">
    <property type="entry name" value="PROTEIN-DISULFIDE OXIDOREDUCTASE DSBI"/>
    <property type="match status" value="1"/>
</dbReference>
<dbReference type="OrthoDB" id="9808637at2"/>